<dbReference type="InterPro" id="IPR003673">
    <property type="entry name" value="CoA-Trfase_fam_III"/>
</dbReference>
<dbReference type="InParanoid" id="A0A1B7N638"/>
<dbReference type="EMBL" id="KV448217">
    <property type="protein sequence ID" value="OAX40303.1"/>
    <property type="molecule type" value="Genomic_DNA"/>
</dbReference>
<name>A0A1B7N638_9AGAM</name>
<dbReference type="Proteomes" id="UP000092154">
    <property type="component" value="Unassembled WGS sequence"/>
</dbReference>
<evidence type="ECO:0000313" key="4">
    <source>
        <dbReference type="Proteomes" id="UP000092154"/>
    </source>
</evidence>
<dbReference type="STRING" id="1314800.A0A1B7N638"/>
<dbReference type="Gene3D" id="3.30.1540.10">
    <property type="entry name" value="formyl-coa transferase, domain 3"/>
    <property type="match status" value="1"/>
</dbReference>
<dbReference type="SUPFAM" id="SSF89796">
    <property type="entry name" value="CoA-transferase family III (CaiB/BaiF)"/>
    <property type="match status" value="1"/>
</dbReference>
<reference evidence="3 4" key="1">
    <citation type="submission" date="2016-06" db="EMBL/GenBank/DDBJ databases">
        <title>Comparative genomics of the ectomycorrhizal sister species Rhizopogon vinicolor and Rhizopogon vesiculosus (Basidiomycota: Boletales) reveals a divergence of the mating type B locus.</title>
        <authorList>
            <consortium name="DOE Joint Genome Institute"/>
            <person name="Mujic A.B."/>
            <person name="Kuo A."/>
            <person name="Tritt A."/>
            <person name="Lipzen A."/>
            <person name="Chen C."/>
            <person name="Johnson J."/>
            <person name="Sharma A."/>
            <person name="Barry K."/>
            <person name="Grigoriev I.V."/>
            <person name="Spatafora J.W."/>
        </authorList>
    </citation>
    <scope>NUCLEOTIDE SEQUENCE [LARGE SCALE GENOMIC DNA]</scope>
    <source>
        <strain evidence="3 4">AM-OR11-026</strain>
    </source>
</reference>
<dbReference type="GO" id="GO:0008410">
    <property type="term" value="F:CoA-transferase activity"/>
    <property type="evidence" value="ECO:0007669"/>
    <property type="project" value="TreeGrafter"/>
</dbReference>
<evidence type="ECO:0000313" key="3">
    <source>
        <dbReference type="EMBL" id="OAX40303.1"/>
    </source>
</evidence>
<accession>A0A1B7N638</accession>
<dbReference type="Gene3D" id="3.40.50.10540">
    <property type="entry name" value="Crotonobetainyl-coa:carnitine coa-transferase, domain 1"/>
    <property type="match status" value="1"/>
</dbReference>
<protein>
    <submittedName>
        <fullName evidence="3">CoA-transferase family III</fullName>
    </submittedName>
</protein>
<dbReference type="PANTHER" id="PTHR48207:SF3">
    <property type="entry name" value="SUCCINATE--HYDROXYMETHYLGLUTARATE COA-TRANSFERASE"/>
    <property type="match status" value="1"/>
</dbReference>
<keyword evidence="2 3" id="KW-0808">Transferase</keyword>
<evidence type="ECO:0000256" key="1">
    <source>
        <dbReference type="ARBA" id="ARBA00008383"/>
    </source>
</evidence>
<proteinExistence type="inferred from homology"/>
<sequence>MVCIKFPSCSIMSVPIVSSSSRGTCHIAGSRKIYTTTADPPPSCSDDLPLSGIRVLELGHVVAGPFCGQLLGHFGAEVIKVEPPSIGDPLRVARELDIDGTSPWFRSLARNKKSVAIDLRKEEGIQIVKRLAVKSDVIIENFKPGTLEKWGLGPEELHKENPSLIFTRISGYGQTGPWAPRPGYASPDPNTGLLLGPPTRPNISLGDSVAGLHAAFGTVLALLAKQKNVSRGRQGGQTVDVGIMESMLNLMEGIIPEYDRKGKVRGPSGSSITGLVPTNAYPCLPSPSTPTSPTYIIIGANGDTLYARLMRTIGREDLIGPAFAQNPHRVARQAEIEDAISAWTSQLHVEEVLTLLHGAGVPVGRVVNVKEIVEGEQVQARGAVEDVWVGGEGGGWNVKMPRVFPVLDGCDAKTRWAGPDLGAHTEEVLRDLGLSVDHITRLRDDGVIG</sequence>
<dbReference type="AlphaFoldDB" id="A0A1B7N638"/>
<dbReference type="InterPro" id="IPR050483">
    <property type="entry name" value="CoA-transferase_III_domain"/>
</dbReference>
<dbReference type="OrthoDB" id="5863171at2759"/>
<dbReference type="Pfam" id="PF02515">
    <property type="entry name" value="CoA_transf_3"/>
    <property type="match status" value="1"/>
</dbReference>
<dbReference type="PANTHER" id="PTHR48207">
    <property type="entry name" value="SUCCINATE--HYDROXYMETHYLGLUTARATE COA-TRANSFERASE"/>
    <property type="match status" value="1"/>
</dbReference>
<gene>
    <name evidence="3" type="ORF">K503DRAFT_628670</name>
</gene>
<evidence type="ECO:0000256" key="2">
    <source>
        <dbReference type="ARBA" id="ARBA00022679"/>
    </source>
</evidence>
<dbReference type="InterPro" id="IPR023606">
    <property type="entry name" value="CoA-Trfase_III_dom_1_sf"/>
</dbReference>
<organism evidence="3 4">
    <name type="scientific">Rhizopogon vinicolor AM-OR11-026</name>
    <dbReference type="NCBI Taxonomy" id="1314800"/>
    <lineage>
        <taxon>Eukaryota</taxon>
        <taxon>Fungi</taxon>
        <taxon>Dikarya</taxon>
        <taxon>Basidiomycota</taxon>
        <taxon>Agaricomycotina</taxon>
        <taxon>Agaricomycetes</taxon>
        <taxon>Agaricomycetidae</taxon>
        <taxon>Boletales</taxon>
        <taxon>Suillineae</taxon>
        <taxon>Rhizopogonaceae</taxon>
        <taxon>Rhizopogon</taxon>
    </lineage>
</organism>
<dbReference type="InterPro" id="IPR044855">
    <property type="entry name" value="CoA-Trfase_III_dom3_sf"/>
</dbReference>
<comment type="similarity">
    <text evidence="1">Belongs to the CoA-transferase III family.</text>
</comment>
<keyword evidence="4" id="KW-1185">Reference proteome</keyword>